<feature type="region of interest" description="Disordered" evidence="1">
    <location>
        <begin position="134"/>
        <end position="166"/>
    </location>
</feature>
<comment type="caution">
    <text evidence="3">The sequence shown here is derived from an EMBL/GenBank/DDBJ whole genome shotgun (WGS) entry which is preliminary data.</text>
</comment>
<gene>
    <name evidence="3" type="ORF">NP493_2g00029</name>
</gene>
<evidence type="ECO:0000313" key="3">
    <source>
        <dbReference type="EMBL" id="KAK2194076.1"/>
    </source>
</evidence>
<sequence>MDIHLRVTVTMVAATFVGQLTTYLCLLVFPPYWSLYDSNPSTPRCDANSIIIMRVGGSGASAGDGGCGPAPAPRPADEGGGAGGGLRRRGSVHDRGTVTVPARRNSVCTCFGVSECPEDDGRCPQCDKVRPSHAAGQPLGPAPAGVAGPGRVARSPTTTCGSPDVHKSNSVETYQVFTAPAPTRYNTSRHWNTVASFVLNAGLVVVLQCVQRSSLKLNTMWSAVFVSAMLALLYTLLASNNREWRTKQFTNACLITIHKFVIVLSMTSVLAYSSHLDPLF</sequence>
<keyword evidence="2" id="KW-1133">Transmembrane helix</keyword>
<dbReference type="Proteomes" id="UP001209878">
    <property type="component" value="Unassembled WGS sequence"/>
</dbReference>
<organism evidence="3 4">
    <name type="scientific">Ridgeia piscesae</name>
    <name type="common">Tubeworm</name>
    <dbReference type="NCBI Taxonomy" id="27915"/>
    <lineage>
        <taxon>Eukaryota</taxon>
        <taxon>Metazoa</taxon>
        <taxon>Spiralia</taxon>
        <taxon>Lophotrochozoa</taxon>
        <taxon>Annelida</taxon>
        <taxon>Polychaeta</taxon>
        <taxon>Sedentaria</taxon>
        <taxon>Canalipalpata</taxon>
        <taxon>Sabellida</taxon>
        <taxon>Siboglinidae</taxon>
        <taxon>Ridgeia</taxon>
    </lineage>
</organism>
<reference evidence="3" key="1">
    <citation type="journal article" date="2023" name="Mol. Biol. Evol.">
        <title>Third-Generation Sequencing Reveals the Adaptive Role of the Epigenome in Three Deep-Sea Polychaetes.</title>
        <authorList>
            <person name="Perez M."/>
            <person name="Aroh O."/>
            <person name="Sun Y."/>
            <person name="Lan Y."/>
            <person name="Juniper S.K."/>
            <person name="Young C.R."/>
            <person name="Angers B."/>
            <person name="Qian P.Y."/>
        </authorList>
    </citation>
    <scope>NUCLEOTIDE SEQUENCE</scope>
    <source>
        <strain evidence="3">R07B-5</strain>
    </source>
</reference>
<feature type="transmembrane region" description="Helical" evidence="2">
    <location>
        <begin position="12"/>
        <end position="33"/>
    </location>
</feature>
<evidence type="ECO:0000313" key="4">
    <source>
        <dbReference type="Proteomes" id="UP001209878"/>
    </source>
</evidence>
<evidence type="ECO:0000256" key="1">
    <source>
        <dbReference type="SAM" id="MobiDB-lite"/>
    </source>
</evidence>
<keyword evidence="2" id="KW-0812">Transmembrane</keyword>
<dbReference type="EMBL" id="JAODUO010000002">
    <property type="protein sequence ID" value="KAK2194076.1"/>
    <property type="molecule type" value="Genomic_DNA"/>
</dbReference>
<feature type="compositionally biased region" description="Low complexity" evidence="1">
    <location>
        <begin position="134"/>
        <end position="150"/>
    </location>
</feature>
<feature type="region of interest" description="Disordered" evidence="1">
    <location>
        <begin position="62"/>
        <end position="94"/>
    </location>
</feature>
<name>A0AAD9PGB5_RIDPI</name>
<feature type="transmembrane region" description="Helical" evidence="2">
    <location>
        <begin position="249"/>
        <end position="272"/>
    </location>
</feature>
<keyword evidence="4" id="KW-1185">Reference proteome</keyword>
<accession>A0AAD9PGB5</accession>
<keyword evidence="2" id="KW-0472">Membrane</keyword>
<evidence type="ECO:0000256" key="2">
    <source>
        <dbReference type="SAM" id="Phobius"/>
    </source>
</evidence>
<protein>
    <submittedName>
        <fullName evidence="3">Uncharacterized protein</fullName>
    </submittedName>
</protein>
<feature type="transmembrane region" description="Helical" evidence="2">
    <location>
        <begin position="219"/>
        <end position="237"/>
    </location>
</feature>
<dbReference type="AlphaFoldDB" id="A0AAD9PGB5"/>
<proteinExistence type="predicted"/>